<dbReference type="Pfam" id="PF06114">
    <property type="entry name" value="Peptidase_M78"/>
    <property type="match status" value="1"/>
</dbReference>
<dbReference type="RefSeq" id="WP_275473497.1">
    <property type="nucleotide sequence ID" value="NZ_CP162940.1"/>
</dbReference>
<sequence length="193" mass="21972">MRDDRLDSLLRVVKTEGIFLSFQNLTDSPEPVLGIHFCDQDKQQPFIVLERELKNDLPAYRCVLAELLGHHLASFEANISYPYTSCWPRKHPADIAAMKWATTFLIPTKKLDNAFANGITAVSALAEHFGVTEWFMQYKLDIFKAERTERPVMAVGYSKQMKYIRATTLAVDLGLVKLSVHVPTIEHIIHSLI</sequence>
<organism evidence="2 3">
    <name type="scientific">Alicyclobacillus fastidiosus</name>
    <dbReference type="NCBI Taxonomy" id="392011"/>
    <lineage>
        <taxon>Bacteria</taxon>
        <taxon>Bacillati</taxon>
        <taxon>Bacillota</taxon>
        <taxon>Bacilli</taxon>
        <taxon>Bacillales</taxon>
        <taxon>Alicyclobacillaceae</taxon>
        <taxon>Alicyclobacillus</taxon>
    </lineage>
</organism>
<proteinExistence type="predicted"/>
<dbReference type="InterPro" id="IPR010359">
    <property type="entry name" value="IrrE_HExxH"/>
</dbReference>
<accession>A0ABV5ALN6</accession>
<evidence type="ECO:0000259" key="1">
    <source>
        <dbReference type="Pfam" id="PF06114"/>
    </source>
</evidence>
<evidence type="ECO:0000313" key="2">
    <source>
        <dbReference type="EMBL" id="MFB5193175.1"/>
    </source>
</evidence>
<comment type="caution">
    <text evidence="2">The sequence shown here is derived from an EMBL/GenBank/DDBJ whole genome shotgun (WGS) entry which is preliminary data.</text>
</comment>
<keyword evidence="3" id="KW-1185">Reference proteome</keyword>
<reference evidence="2 3" key="1">
    <citation type="journal article" date="2024" name="Int. J. Mol. Sci.">
        <title>Exploration of Alicyclobacillus spp. Genome in Search of Antibiotic Resistance.</title>
        <authorList>
            <person name="Bucka-Kolendo J."/>
            <person name="Kiousi D.E."/>
            <person name="Dekowska A."/>
            <person name="Mikolajczuk-Szczyrba A."/>
            <person name="Karadedos D.M."/>
            <person name="Michael P."/>
            <person name="Galanis A."/>
            <person name="Sokolowska B."/>
        </authorList>
    </citation>
    <scope>NUCLEOTIDE SEQUENCE [LARGE SCALE GENOMIC DNA]</scope>
    <source>
        <strain evidence="2 3">KKP 3000</strain>
    </source>
</reference>
<evidence type="ECO:0000313" key="3">
    <source>
        <dbReference type="Proteomes" id="UP001579974"/>
    </source>
</evidence>
<protein>
    <submittedName>
        <fullName evidence="2">ImmA/IrrE family metallo-endopeptidase</fullName>
    </submittedName>
</protein>
<dbReference type="Proteomes" id="UP001579974">
    <property type="component" value="Unassembled WGS sequence"/>
</dbReference>
<dbReference type="EMBL" id="JBDXSU010000044">
    <property type="protein sequence ID" value="MFB5193175.1"/>
    <property type="molecule type" value="Genomic_DNA"/>
</dbReference>
<feature type="domain" description="IrrE N-terminal-like" evidence="1">
    <location>
        <begin position="40"/>
        <end position="140"/>
    </location>
</feature>
<gene>
    <name evidence="2" type="ORF">KKP3000_003121</name>
</gene>
<name>A0ABV5ALN6_9BACL</name>